<dbReference type="EMBL" id="CAADRP010000335">
    <property type="protein sequence ID" value="VFU26808.1"/>
    <property type="molecule type" value="Genomic_DNA"/>
</dbReference>
<feature type="signal peptide" evidence="1">
    <location>
        <begin position="1"/>
        <end position="23"/>
    </location>
</feature>
<keyword evidence="1" id="KW-0732">Signal</keyword>
<evidence type="ECO:0008006" key="3">
    <source>
        <dbReference type="Google" id="ProtNLM"/>
    </source>
</evidence>
<gene>
    <name evidence="2" type="ORF">SVIM_LOCUS75724</name>
</gene>
<accession>A0A6N2KF57</accession>
<sequence>MAAARMRMLFAALNLHTAALVITRFVMSMMGSASGAREITLEWLRAGDTWLPPSFHGPSSRGKRKQISLFSNGRGAKSKLSMLVAFVFLPSKHLIIHVLHNISGH</sequence>
<evidence type="ECO:0000313" key="2">
    <source>
        <dbReference type="EMBL" id="VFU26808.1"/>
    </source>
</evidence>
<proteinExistence type="predicted"/>
<reference evidence="2" key="1">
    <citation type="submission" date="2019-03" db="EMBL/GenBank/DDBJ databases">
        <authorList>
            <person name="Mank J."/>
            <person name="Almeida P."/>
        </authorList>
    </citation>
    <scope>NUCLEOTIDE SEQUENCE</scope>
    <source>
        <strain evidence="2">78183</strain>
    </source>
</reference>
<protein>
    <recommendedName>
        <fullName evidence="3">Secreted protein</fullName>
    </recommendedName>
</protein>
<dbReference type="AlphaFoldDB" id="A0A6N2KF57"/>
<evidence type="ECO:0000256" key="1">
    <source>
        <dbReference type="SAM" id="SignalP"/>
    </source>
</evidence>
<organism evidence="2">
    <name type="scientific">Salix viminalis</name>
    <name type="common">Common osier</name>
    <name type="synonym">Basket willow</name>
    <dbReference type="NCBI Taxonomy" id="40686"/>
    <lineage>
        <taxon>Eukaryota</taxon>
        <taxon>Viridiplantae</taxon>
        <taxon>Streptophyta</taxon>
        <taxon>Embryophyta</taxon>
        <taxon>Tracheophyta</taxon>
        <taxon>Spermatophyta</taxon>
        <taxon>Magnoliopsida</taxon>
        <taxon>eudicotyledons</taxon>
        <taxon>Gunneridae</taxon>
        <taxon>Pentapetalae</taxon>
        <taxon>rosids</taxon>
        <taxon>fabids</taxon>
        <taxon>Malpighiales</taxon>
        <taxon>Salicaceae</taxon>
        <taxon>Saliceae</taxon>
        <taxon>Salix</taxon>
    </lineage>
</organism>
<name>A0A6N2KF57_SALVM</name>
<feature type="chain" id="PRO_5027076452" description="Secreted protein" evidence="1">
    <location>
        <begin position="24"/>
        <end position="105"/>
    </location>
</feature>